<feature type="active site" description="Proton acceptor; via carboxylate" evidence="4">
    <location>
        <position position="423"/>
    </location>
</feature>
<dbReference type="InterPro" id="IPR036527">
    <property type="entry name" value="SCP2_sterol-bd_dom_sf"/>
</dbReference>
<feature type="binding site" evidence="4">
    <location>
        <begin position="93"/>
        <end position="95"/>
    </location>
    <ligand>
        <name>acetyl-CoA</name>
        <dbReference type="ChEBI" id="CHEBI:57288"/>
    </ligand>
</feature>
<organism evidence="6 7">
    <name type="scientific">Streptomyces albireticuli</name>
    <dbReference type="NCBI Taxonomy" id="1940"/>
    <lineage>
        <taxon>Bacteria</taxon>
        <taxon>Bacillati</taxon>
        <taxon>Actinomycetota</taxon>
        <taxon>Actinomycetes</taxon>
        <taxon>Kitasatosporales</taxon>
        <taxon>Streptomycetaceae</taxon>
        <taxon>Streptomyces</taxon>
    </lineage>
</organism>
<evidence type="ECO:0000256" key="2">
    <source>
        <dbReference type="ARBA" id="ARBA00022679"/>
    </source>
</evidence>
<feature type="active site" description="Proton donor" evidence="4">
    <location>
        <position position="134"/>
    </location>
</feature>
<feature type="domain" description="N-acetyltransferase" evidence="5">
    <location>
        <begin position="3"/>
        <end position="164"/>
    </location>
</feature>
<name>A0A1Z2L2S6_9ACTN</name>
<gene>
    <name evidence="6" type="ORF">SMD11_2950</name>
</gene>
<dbReference type="RefSeq" id="WP_087926863.1">
    <property type="nucleotide sequence ID" value="NZ_CP021744.1"/>
</dbReference>
<dbReference type="NCBIfam" id="NF002367">
    <property type="entry name" value="PRK01346.1-4"/>
    <property type="match status" value="1"/>
</dbReference>
<dbReference type="SUPFAM" id="SSF55718">
    <property type="entry name" value="SCP-like"/>
    <property type="match status" value="1"/>
</dbReference>
<dbReference type="Gene3D" id="3.40.630.30">
    <property type="match status" value="2"/>
</dbReference>
<dbReference type="AlphaFoldDB" id="A0A1Z2L2S6"/>
<evidence type="ECO:0000259" key="5">
    <source>
        <dbReference type="PROSITE" id="PS51186"/>
    </source>
</evidence>
<proteinExistence type="inferred from homology"/>
<comment type="caution">
    <text evidence="4">Lacks conserved residue(s) required for the propagation of feature annotation.</text>
</comment>
<dbReference type="Pfam" id="PF13527">
    <property type="entry name" value="Acetyltransf_9"/>
    <property type="match status" value="1"/>
</dbReference>
<evidence type="ECO:0000256" key="3">
    <source>
        <dbReference type="ARBA" id="ARBA00023315"/>
    </source>
</evidence>
<evidence type="ECO:0000256" key="1">
    <source>
        <dbReference type="ARBA" id="ARBA00009213"/>
    </source>
</evidence>
<dbReference type="EMBL" id="CP021744">
    <property type="protein sequence ID" value="ARZ68597.1"/>
    <property type="molecule type" value="Genomic_DNA"/>
</dbReference>
<keyword evidence="3 4" id="KW-0012">Acyltransferase</keyword>
<reference evidence="6 7" key="1">
    <citation type="submission" date="2017-06" db="EMBL/GenBank/DDBJ databases">
        <title>Streptomyces albireticuli Genome sequencing and assembly.</title>
        <authorList>
            <person name="Wang Y."/>
            <person name="Du B."/>
            <person name="Ding Y."/>
            <person name="Liu H."/>
            <person name="Hou Q."/>
            <person name="Liu K."/>
            <person name="Yao L."/>
            <person name="Wang C."/>
        </authorList>
    </citation>
    <scope>NUCLEOTIDE SEQUENCE [LARGE SCALE GENOMIC DNA]</scope>
    <source>
        <strain evidence="6 7">MDJK11</strain>
    </source>
</reference>
<dbReference type="PANTHER" id="PTHR37817:SF1">
    <property type="entry name" value="N-ACETYLTRANSFERASE EIS"/>
    <property type="match status" value="1"/>
</dbReference>
<dbReference type="PROSITE" id="PS51186">
    <property type="entry name" value="GNAT"/>
    <property type="match status" value="1"/>
</dbReference>
<dbReference type="SUPFAM" id="SSF55729">
    <property type="entry name" value="Acyl-CoA N-acyltransferases (Nat)"/>
    <property type="match status" value="1"/>
</dbReference>
<comment type="similarity">
    <text evidence="1 4">Belongs to the acetyltransferase Eis family.</text>
</comment>
<sequence>MSPEVRTITELDLPDWIRALHTGFLRSPAVSKEEVESRRTLMTASGDARGAFDAERTQGAFDAGRCVATFRSFAQRLTLPGGADVAVNALSNVTVSPTHRRRGLLSRMLDSDARAAKERGDVASTLIAAEYPIYGRYGFGPATWTTEWEVDVARAGLDPRYAGPSDGGRVDLTDPAGVREHGPGLHERLRAARHGLIDRPERWWLRNTGALAVDDRPWAEPFYALYRSPGGVVEGLLSYTSDDCWEAKVPQHTVQVLDLLAVSPEAERALWHYLLSTDLVARVRTGYRAPDDVLPLLLPDPRAARTVTHADYLWVRPLDVPALLTGRTYTTSGSLVLDVTDRAGLANGRFLLEAGPEGATCVPTARGAELALDVAELGTLALGDEAPSRLAVLGRVSEERAGALAVADGLLRTARRPWCPDVF</sequence>
<dbReference type="HAMAP" id="MF_01812">
    <property type="entry name" value="Eis"/>
    <property type="match status" value="1"/>
</dbReference>
<evidence type="ECO:0000313" key="7">
    <source>
        <dbReference type="Proteomes" id="UP000195755"/>
    </source>
</evidence>
<dbReference type="Gene3D" id="3.30.1050.10">
    <property type="entry name" value="SCP2 sterol-binding domain"/>
    <property type="match status" value="1"/>
</dbReference>
<dbReference type="OrthoDB" id="8399956at2"/>
<dbReference type="GO" id="GO:0034069">
    <property type="term" value="F:aminoglycoside N-acetyltransferase activity"/>
    <property type="evidence" value="ECO:0007669"/>
    <property type="project" value="TreeGrafter"/>
</dbReference>
<dbReference type="InterPro" id="IPR022902">
    <property type="entry name" value="NAcTrfase_Eis"/>
</dbReference>
<keyword evidence="2 4" id="KW-0808">Transferase</keyword>
<protein>
    <recommendedName>
        <fullName evidence="5">N-acetyltransferase domain-containing protein</fullName>
    </recommendedName>
</protein>
<dbReference type="InterPro" id="IPR041380">
    <property type="entry name" value="Acetyltransf_17"/>
</dbReference>
<dbReference type="InterPro" id="IPR016181">
    <property type="entry name" value="Acyl_CoA_acyltransferase"/>
</dbReference>
<comment type="subunit">
    <text evidence="4">Homohexamer; trimer of dimers.</text>
</comment>
<feature type="binding site" evidence="4">
    <location>
        <begin position="101"/>
        <end position="106"/>
    </location>
    <ligand>
        <name>acetyl-CoA</name>
        <dbReference type="ChEBI" id="CHEBI:57288"/>
    </ligand>
</feature>
<dbReference type="Proteomes" id="UP000195755">
    <property type="component" value="Chromosome"/>
</dbReference>
<dbReference type="PANTHER" id="PTHR37817">
    <property type="entry name" value="N-ACETYLTRANSFERASE EIS"/>
    <property type="match status" value="1"/>
</dbReference>
<evidence type="ECO:0000313" key="6">
    <source>
        <dbReference type="EMBL" id="ARZ68597.1"/>
    </source>
</evidence>
<dbReference type="InterPro" id="IPR051554">
    <property type="entry name" value="Acetyltransferase_Eis"/>
</dbReference>
<dbReference type="Pfam" id="PF13530">
    <property type="entry name" value="SCP2_2"/>
    <property type="match status" value="1"/>
</dbReference>
<dbReference type="Pfam" id="PF17668">
    <property type="entry name" value="Acetyltransf_17"/>
    <property type="match status" value="1"/>
</dbReference>
<dbReference type="KEGG" id="salj:SMD11_2950"/>
<dbReference type="InterPro" id="IPR000182">
    <property type="entry name" value="GNAT_dom"/>
</dbReference>
<dbReference type="GO" id="GO:0030649">
    <property type="term" value="P:aminoglycoside antibiotic catabolic process"/>
    <property type="evidence" value="ECO:0007669"/>
    <property type="project" value="TreeGrafter"/>
</dbReference>
<evidence type="ECO:0000256" key="4">
    <source>
        <dbReference type="HAMAP-Rule" id="MF_01812"/>
    </source>
</evidence>
<accession>A0A1Z2L2S6</accession>
<dbReference type="InterPro" id="IPR025559">
    <property type="entry name" value="Eis_dom"/>
</dbReference>